<dbReference type="InterPro" id="IPR013525">
    <property type="entry name" value="ABC2_TM"/>
</dbReference>
<keyword evidence="3 5" id="KW-1133">Transmembrane helix</keyword>
<accession>A0A7W9ZHS0</accession>
<protein>
    <recommendedName>
        <fullName evidence="5">Transport permease protein</fullName>
    </recommendedName>
</protein>
<comment type="similarity">
    <text evidence="5">Belongs to the ABC-2 integral membrane protein family.</text>
</comment>
<dbReference type="PANTHER" id="PTHR43229">
    <property type="entry name" value="NODULATION PROTEIN J"/>
    <property type="match status" value="1"/>
</dbReference>
<gene>
    <name evidence="7" type="ORF">FHS48_003160</name>
</gene>
<evidence type="ECO:0000259" key="6">
    <source>
        <dbReference type="PROSITE" id="PS51012"/>
    </source>
</evidence>
<dbReference type="Proteomes" id="UP000544872">
    <property type="component" value="Unassembled WGS sequence"/>
</dbReference>
<keyword evidence="2 5" id="KW-0812">Transmembrane</keyword>
<keyword evidence="4 5" id="KW-0472">Membrane</keyword>
<feature type="transmembrane region" description="Helical" evidence="5">
    <location>
        <begin position="198"/>
        <end position="218"/>
    </location>
</feature>
<dbReference type="PROSITE" id="PS51012">
    <property type="entry name" value="ABC_TM2"/>
    <property type="match status" value="1"/>
</dbReference>
<feature type="transmembrane region" description="Helical" evidence="5">
    <location>
        <begin position="133"/>
        <end position="156"/>
    </location>
</feature>
<organism evidence="7 8">
    <name type="scientific">Novispirillum itersonii</name>
    <name type="common">Aquaspirillum itersonii</name>
    <dbReference type="NCBI Taxonomy" id="189"/>
    <lineage>
        <taxon>Bacteria</taxon>
        <taxon>Pseudomonadati</taxon>
        <taxon>Pseudomonadota</taxon>
        <taxon>Alphaproteobacteria</taxon>
        <taxon>Rhodospirillales</taxon>
        <taxon>Novispirillaceae</taxon>
        <taxon>Novispirillum</taxon>
    </lineage>
</organism>
<dbReference type="InterPro" id="IPR047817">
    <property type="entry name" value="ABC2_TM_bact-type"/>
</dbReference>
<feature type="transmembrane region" description="Helical" evidence="5">
    <location>
        <begin position="90"/>
        <end position="112"/>
    </location>
</feature>
<dbReference type="InterPro" id="IPR051784">
    <property type="entry name" value="Nod_factor_ABC_transporter"/>
</dbReference>
<feature type="transmembrane region" description="Helical" evidence="5">
    <location>
        <begin position="168"/>
        <end position="191"/>
    </location>
</feature>
<evidence type="ECO:0000313" key="7">
    <source>
        <dbReference type="EMBL" id="MBB6211717.1"/>
    </source>
</evidence>
<evidence type="ECO:0000313" key="8">
    <source>
        <dbReference type="Proteomes" id="UP000544872"/>
    </source>
</evidence>
<proteinExistence type="inferred from homology"/>
<dbReference type="PIRSF" id="PIRSF006648">
    <property type="entry name" value="DrrB"/>
    <property type="match status" value="1"/>
</dbReference>
<evidence type="ECO:0000256" key="4">
    <source>
        <dbReference type="ARBA" id="ARBA00023136"/>
    </source>
</evidence>
<sequence>MTSPKTAAVALESTTVTLPDTALPAGDLPAPRLLGPAFALARREFTRFIRQPHRVIGSLGQPLLFWIFLGAGFTPSFRPPGMEGMTYMEYFYPGVLMMMILFASIFSTITVIEDRDQGFLQGVLVAPVPRLAIVLGKVAGGSSIALFQSFLLLLAVPFLGLPVTLSGIALVVMAMVLSAFGYTALGFAIAWRMKSTSGFHAIMMIFLMPLWLLSGALFPTAGVPGWLSTAMALNPVAHALTIVRAPFYADAATALASPAYLTSLAVVVGWVALCLWWCASRVSRRDKGVQG</sequence>
<dbReference type="GO" id="GO:0043190">
    <property type="term" value="C:ATP-binding cassette (ABC) transporter complex"/>
    <property type="evidence" value="ECO:0007669"/>
    <property type="project" value="InterPro"/>
</dbReference>
<evidence type="ECO:0000256" key="3">
    <source>
        <dbReference type="ARBA" id="ARBA00022989"/>
    </source>
</evidence>
<evidence type="ECO:0000256" key="5">
    <source>
        <dbReference type="RuleBase" id="RU361157"/>
    </source>
</evidence>
<feature type="transmembrane region" description="Helical" evidence="5">
    <location>
        <begin position="259"/>
        <end position="279"/>
    </location>
</feature>
<evidence type="ECO:0000256" key="1">
    <source>
        <dbReference type="ARBA" id="ARBA00004141"/>
    </source>
</evidence>
<feature type="domain" description="ABC transmembrane type-2" evidence="6">
    <location>
        <begin position="53"/>
        <end position="279"/>
    </location>
</feature>
<evidence type="ECO:0000256" key="2">
    <source>
        <dbReference type="ARBA" id="ARBA00022692"/>
    </source>
</evidence>
<dbReference type="PANTHER" id="PTHR43229:SF2">
    <property type="entry name" value="NODULATION PROTEIN J"/>
    <property type="match status" value="1"/>
</dbReference>
<reference evidence="7 8" key="1">
    <citation type="submission" date="2020-08" db="EMBL/GenBank/DDBJ databases">
        <title>Genomic Encyclopedia of Type Strains, Phase IV (KMG-IV): sequencing the most valuable type-strain genomes for metagenomic binning, comparative biology and taxonomic classification.</title>
        <authorList>
            <person name="Goeker M."/>
        </authorList>
    </citation>
    <scope>NUCLEOTIDE SEQUENCE [LARGE SCALE GENOMIC DNA]</scope>
    <source>
        <strain evidence="7 8">DSM 11590</strain>
    </source>
</reference>
<feature type="transmembrane region" description="Helical" evidence="5">
    <location>
        <begin position="55"/>
        <end position="78"/>
    </location>
</feature>
<keyword evidence="8" id="KW-1185">Reference proteome</keyword>
<dbReference type="RefSeq" id="WP_260402520.1">
    <property type="nucleotide sequence ID" value="NZ_JACIIX010000013.1"/>
</dbReference>
<dbReference type="AlphaFoldDB" id="A0A7W9ZHS0"/>
<dbReference type="GO" id="GO:0140359">
    <property type="term" value="F:ABC-type transporter activity"/>
    <property type="evidence" value="ECO:0007669"/>
    <property type="project" value="InterPro"/>
</dbReference>
<dbReference type="Pfam" id="PF01061">
    <property type="entry name" value="ABC2_membrane"/>
    <property type="match status" value="1"/>
</dbReference>
<dbReference type="EMBL" id="JACIIX010000013">
    <property type="protein sequence ID" value="MBB6211717.1"/>
    <property type="molecule type" value="Genomic_DNA"/>
</dbReference>
<name>A0A7W9ZHS0_NOVIT</name>
<dbReference type="PRINTS" id="PR00164">
    <property type="entry name" value="ABC2TRNSPORT"/>
</dbReference>
<comment type="caution">
    <text evidence="7">The sequence shown here is derived from an EMBL/GenBank/DDBJ whole genome shotgun (WGS) entry which is preliminary data.</text>
</comment>
<keyword evidence="5" id="KW-0813">Transport</keyword>
<comment type="subcellular location">
    <subcellularLocation>
        <location evidence="5">Cell inner membrane</location>
        <topology evidence="5">Multi-pass membrane protein</topology>
    </subcellularLocation>
    <subcellularLocation>
        <location evidence="1">Membrane</location>
        <topology evidence="1">Multi-pass membrane protein</topology>
    </subcellularLocation>
</comment>
<dbReference type="InterPro" id="IPR000412">
    <property type="entry name" value="ABC_2_transport"/>
</dbReference>
<keyword evidence="5" id="KW-1003">Cell membrane</keyword>